<proteinExistence type="predicted"/>
<organism evidence="8 9">
    <name type="scientific">Thiorhodococcus mannitoliphagus</name>
    <dbReference type="NCBI Taxonomy" id="329406"/>
    <lineage>
        <taxon>Bacteria</taxon>
        <taxon>Pseudomonadati</taxon>
        <taxon>Pseudomonadota</taxon>
        <taxon>Gammaproteobacteria</taxon>
        <taxon>Chromatiales</taxon>
        <taxon>Chromatiaceae</taxon>
        <taxon>Thiorhodococcus</taxon>
    </lineage>
</organism>
<dbReference type="SUPFAM" id="SSF55048">
    <property type="entry name" value="Probable ACP-binding domain of malonyl-CoA ACP transacylase"/>
    <property type="match status" value="1"/>
</dbReference>
<dbReference type="Pfam" id="PF00698">
    <property type="entry name" value="Acyl_transf_1"/>
    <property type="match status" value="1"/>
</dbReference>
<feature type="region of interest" description="C-terminal hotdog fold" evidence="5">
    <location>
        <begin position="1066"/>
        <end position="1209"/>
    </location>
</feature>
<dbReference type="Pfam" id="PF08242">
    <property type="entry name" value="Methyltransf_12"/>
    <property type="match status" value="1"/>
</dbReference>
<dbReference type="InterPro" id="IPR042104">
    <property type="entry name" value="PKS_dehydratase_sf"/>
</dbReference>
<dbReference type="InterPro" id="IPR018201">
    <property type="entry name" value="Ketoacyl_synth_AS"/>
</dbReference>
<keyword evidence="8" id="KW-0012">Acyltransferase</keyword>
<feature type="active site" description="Proton acceptor; for dehydratase activity" evidence="5">
    <location>
        <position position="947"/>
    </location>
</feature>
<keyword evidence="3" id="KW-0597">Phosphoprotein</keyword>
<dbReference type="InterPro" id="IPR029063">
    <property type="entry name" value="SAM-dependent_MTases_sf"/>
</dbReference>
<dbReference type="InterPro" id="IPR016035">
    <property type="entry name" value="Acyl_Trfase/lysoPLipase"/>
</dbReference>
<dbReference type="Gene3D" id="3.30.70.3290">
    <property type="match status" value="1"/>
</dbReference>
<comment type="pathway">
    <text evidence="1">Lipid metabolism; fatty acid biosynthesis.</text>
</comment>
<dbReference type="Proteomes" id="UP000471640">
    <property type="component" value="Unassembled WGS sequence"/>
</dbReference>
<reference evidence="9" key="1">
    <citation type="journal article" date="2020" name="Microbiol. Resour. Announc.">
        <title>Draft Genome Sequences of Thiorhodococcus mannitoliphagus and Thiorhodococcus minor, Purple Sulfur Photosynthetic Bacteria in the Gammaproteobacterial Family Chromatiaceae.</title>
        <authorList>
            <person name="Aviles F.A."/>
            <person name="Meyer T.E."/>
            <person name="Kyndt J.A."/>
        </authorList>
    </citation>
    <scope>NUCLEOTIDE SEQUENCE [LARGE SCALE GENOMIC DNA]</scope>
    <source>
        <strain evidence="9">DSM 18266</strain>
    </source>
</reference>
<dbReference type="Gene3D" id="3.40.47.10">
    <property type="match status" value="1"/>
</dbReference>
<dbReference type="InterPro" id="IPR049900">
    <property type="entry name" value="PKS_mFAS_DH"/>
</dbReference>
<dbReference type="InterPro" id="IPR001227">
    <property type="entry name" value="Ac_transferase_dom_sf"/>
</dbReference>
<gene>
    <name evidence="8" type="ORF">G3480_17490</name>
</gene>
<dbReference type="GO" id="GO:0006633">
    <property type="term" value="P:fatty acid biosynthetic process"/>
    <property type="evidence" value="ECO:0007669"/>
    <property type="project" value="UniProtKB-UniPathway"/>
</dbReference>
<dbReference type="InterPro" id="IPR016039">
    <property type="entry name" value="Thiolase-like"/>
</dbReference>
<dbReference type="InterPro" id="IPR014031">
    <property type="entry name" value="Ketoacyl_synth_C"/>
</dbReference>
<feature type="active site" description="Proton donor; for dehydratase activity" evidence="5">
    <location>
        <position position="1125"/>
    </location>
</feature>
<dbReference type="SMART" id="SM00826">
    <property type="entry name" value="PKS_DH"/>
    <property type="match status" value="1"/>
</dbReference>
<dbReference type="InterPro" id="IPR014043">
    <property type="entry name" value="Acyl_transferase_dom"/>
</dbReference>
<dbReference type="Pfam" id="PF14765">
    <property type="entry name" value="PS-DH"/>
    <property type="match status" value="1"/>
</dbReference>
<sequence length="1698" mass="182601">MNDQARSGSRPDSRPDKIAVVGCGLRLPGDIDSLDALWRFLVAGGDAIDDLPQNRWVNDLYDPQPRAGRTYVRRGGYLSDLARIDRSFMGVSPREALQIDPQQRLLVETAYEALEQAGLPLQKLARGRTGVFVGISSNDYIQAMNDDVRRGNAYTNTGGALSIAANRLSYIFDLRGPSFAVDTACSSGLTAFDAAVRSLRLGACELAIVGAANALIRAEPFVGFAQATMLSPVGQCRAFDADGQGFVRAEGAISFILKPLQAALHDRDPILCVVEGSDTNNDGRTAGLSLPNGEAQQALIERVLRENAIDPANIAYFEAHGTGTAAGDPIEAGAIGRAIATQRPGDMPLLLGSIKTNIGHLEPASGLAGLAKAILCLNQGAAPKSLHFETPNPAIDFDGLRLKVVEDLTPLPPTPGPRMAAVNSFGFGGANAHVVISEAPSPARIQPSILTSIQSVTNSCTPSPTAMERPWILVSARAPEAMRRVAAQVAEFIDQRGERLSLTDLAATLLTRRTWHPHRAAVWADDLAAMRSALETIARDALPDTAVLGSPIQGARTAFVFTGNGPQWWGMGRELYAASRTFRATLDEVDAILRGISDLKLIEEMHRSKSDNVMARTEIAQPALFALQLGLVRCLAEDGLVADGVVGHSAGELAAAHCAGLFDLETILRIVSARSQEQGKTAGDGAMAAIGLGLDDAEARLRDFEGLVMAGDNGPAAVSVAGPEDSIDALVEALTAQGTVAKKLRLNYAFHSAAMDRIETPFRALVADVQGAAGQCPFYSTVTGSALHGEAMNADYWWRNLREPVRFRPAIAQMLDDGYGVFVEVGPHPALLGYVKGVARRANRGCQTIETLRRGENEPLQRRKTIASAAVAGAHLDLARVFPDPVPPLELPSYPWQYERAFNHPPRRAPLVEASEMHALLGAKVSLAQPTWVNELALSRTPFIADHRIRGTVLFPAAGFIEMAVAAGQAASDAAKDANRKAEQVELHNLRIEKPLPLDDAREILLQTFFDQTDHSLSIQSRPIAVAKDGEETEPAPFTEHVRATIEHRPRVARTIDLEGLKATLSKRRRAPEEHYRLSEARGLHYGPSFQTVVTQFLGDGEVLVELKRQAGECGAFTLDPTQIDGALQAMIGLIDSADDQRLFVPVHLGRLAVLGSTQTHESVYAHVVARRANRFFLTADIRIIAADGSLLAELEDMQVRAIGSGSGKAALLLQHRLKPLRLFDDRLPVVAPDALLAKAPRLPLADPDSDHAPDPSELRRSDFGAAVERLCAAFAADTFAGISEGMAFSLQDLVTAGHLDEHRWGYAEALLANVVAHGFATAEGDRFRMEPAPRPQMLWQALTRRYPGYHAELFLAARVWQQLPALLVAGQAPEDRLFPQAGSVLLEQVLEQGFYRRNANAMLSAVIANYLCQLPTGRPLRLLEVGAGLGGATAGLLRSIDASRVEYVFTDATDAALASAERRFGSTPNFQTRTLDLLTNPDAAELGGPFDILVCAHALHRMPSLRQSLAAMRPLLRENGLLALIEPERNAYFDFVFGLLPGAWSFTDTEDRPDHALLPGADWPALLESAGLAHVTRWSAGVEHGHPPASLLLGLNRAEQREHSTPVAQAPEPVDWLFFGSDDASGVEAMLWRRIEAGGGRVTHLDMAGSADEVEARCAAFARETASAPPARAVVFAPHAGVADGIAEDTGWPLQNS</sequence>
<feature type="domain" description="Ketosynthase family 3 (KS3)" evidence="6">
    <location>
        <begin position="15"/>
        <end position="438"/>
    </location>
</feature>
<dbReference type="Pfam" id="PF21089">
    <property type="entry name" value="PKS_DH_N"/>
    <property type="match status" value="1"/>
</dbReference>
<dbReference type="InterPro" id="IPR020807">
    <property type="entry name" value="PKS_DH"/>
</dbReference>
<reference evidence="8 9" key="2">
    <citation type="submission" date="2020-02" db="EMBL/GenBank/DDBJ databases">
        <title>Genome sequences of Thiorhodococcus mannitoliphagus and Thiorhodococcus minor, purple sulfur photosynthetic bacteria in the gammaproteobacterial family, Chromatiaceae.</title>
        <authorList>
            <person name="Aviles F.A."/>
            <person name="Meyer T.E."/>
            <person name="Kyndt J.A."/>
        </authorList>
    </citation>
    <scope>NUCLEOTIDE SEQUENCE [LARGE SCALE GENOMIC DNA]</scope>
    <source>
        <strain evidence="8 9">DSM 18266</strain>
    </source>
</reference>
<dbReference type="InterPro" id="IPR032821">
    <property type="entry name" value="PKS_assoc"/>
</dbReference>
<dbReference type="InterPro" id="IPR049552">
    <property type="entry name" value="PKS_DH_N"/>
</dbReference>
<dbReference type="PANTHER" id="PTHR43775">
    <property type="entry name" value="FATTY ACID SYNTHASE"/>
    <property type="match status" value="1"/>
</dbReference>
<evidence type="ECO:0000313" key="8">
    <source>
        <dbReference type="EMBL" id="NEX22079.1"/>
    </source>
</evidence>
<dbReference type="Pfam" id="PF00109">
    <property type="entry name" value="ketoacyl-synt"/>
    <property type="match status" value="1"/>
</dbReference>
<keyword evidence="9" id="KW-1185">Reference proteome</keyword>
<accession>A0A6P1DWJ7</accession>
<comment type="caution">
    <text evidence="8">The sequence shown here is derived from an EMBL/GenBank/DDBJ whole genome shotgun (WGS) entry which is preliminary data.</text>
</comment>
<feature type="region of interest" description="N-terminal hotdog fold" evidence="5">
    <location>
        <begin position="918"/>
        <end position="1053"/>
    </location>
</feature>
<dbReference type="SUPFAM" id="SSF53335">
    <property type="entry name" value="S-adenosyl-L-methionine-dependent methyltransferases"/>
    <property type="match status" value="1"/>
</dbReference>
<dbReference type="InterPro" id="IPR016036">
    <property type="entry name" value="Malonyl_transacylase_ACP-bd"/>
</dbReference>
<evidence type="ECO:0000256" key="1">
    <source>
        <dbReference type="ARBA" id="ARBA00005194"/>
    </source>
</evidence>
<dbReference type="Pfam" id="PF02801">
    <property type="entry name" value="Ketoacyl-synt_C"/>
    <property type="match status" value="1"/>
</dbReference>
<dbReference type="InterPro" id="IPR013217">
    <property type="entry name" value="Methyltransf_12"/>
</dbReference>
<evidence type="ECO:0000256" key="5">
    <source>
        <dbReference type="PROSITE-ProRule" id="PRU01363"/>
    </source>
</evidence>
<dbReference type="PROSITE" id="PS00606">
    <property type="entry name" value="KS3_1"/>
    <property type="match status" value="1"/>
</dbReference>
<evidence type="ECO:0000313" key="9">
    <source>
        <dbReference type="Proteomes" id="UP000471640"/>
    </source>
</evidence>
<evidence type="ECO:0000256" key="3">
    <source>
        <dbReference type="ARBA" id="ARBA00022553"/>
    </source>
</evidence>
<evidence type="ECO:0000259" key="7">
    <source>
        <dbReference type="PROSITE" id="PS52019"/>
    </source>
</evidence>
<dbReference type="Pfam" id="PF16197">
    <property type="entry name" value="KAsynt_C_assoc"/>
    <property type="match status" value="1"/>
</dbReference>
<evidence type="ECO:0000256" key="4">
    <source>
        <dbReference type="ARBA" id="ARBA00022679"/>
    </source>
</evidence>
<evidence type="ECO:0000256" key="2">
    <source>
        <dbReference type="ARBA" id="ARBA00022450"/>
    </source>
</evidence>
<dbReference type="Gene3D" id="3.40.50.150">
    <property type="entry name" value="Vaccinia Virus protein VP39"/>
    <property type="match status" value="1"/>
</dbReference>
<dbReference type="GO" id="GO:0004312">
    <property type="term" value="F:fatty acid synthase activity"/>
    <property type="evidence" value="ECO:0007669"/>
    <property type="project" value="TreeGrafter"/>
</dbReference>
<evidence type="ECO:0000259" key="6">
    <source>
        <dbReference type="PROSITE" id="PS52004"/>
    </source>
</evidence>
<dbReference type="InterPro" id="IPR050091">
    <property type="entry name" value="PKS_NRPS_Biosynth_Enz"/>
</dbReference>
<name>A0A6P1DWJ7_9GAMM</name>
<dbReference type="SUPFAM" id="SSF52151">
    <property type="entry name" value="FabD/lysophospholipase-like"/>
    <property type="match status" value="1"/>
</dbReference>
<dbReference type="CDD" id="cd00833">
    <property type="entry name" value="PKS"/>
    <property type="match status" value="1"/>
</dbReference>
<dbReference type="EMBL" id="JAAIJR010000082">
    <property type="protein sequence ID" value="NEX22079.1"/>
    <property type="molecule type" value="Genomic_DNA"/>
</dbReference>
<dbReference type="InterPro" id="IPR049551">
    <property type="entry name" value="PKS_DH_C"/>
</dbReference>
<dbReference type="Gene3D" id="3.10.129.110">
    <property type="entry name" value="Polyketide synthase dehydratase"/>
    <property type="match status" value="1"/>
</dbReference>
<feature type="domain" description="PKS/mFAS DH" evidence="7">
    <location>
        <begin position="918"/>
        <end position="1209"/>
    </location>
</feature>
<dbReference type="UniPathway" id="UPA00094"/>
<protein>
    <submittedName>
        <fullName evidence="8">Acyltransferase domain-containing protein</fullName>
    </submittedName>
</protein>
<dbReference type="InterPro" id="IPR020841">
    <property type="entry name" value="PKS_Beta-ketoAc_synthase_dom"/>
</dbReference>
<dbReference type="PANTHER" id="PTHR43775:SF37">
    <property type="entry name" value="SI:DKEY-61P9.11"/>
    <property type="match status" value="1"/>
</dbReference>
<dbReference type="InterPro" id="IPR014030">
    <property type="entry name" value="Ketoacyl_synth_N"/>
</dbReference>
<keyword evidence="2" id="KW-0596">Phosphopantetheine</keyword>
<dbReference type="Gene3D" id="3.40.366.10">
    <property type="entry name" value="Malonyl-Coenzyme A Acyl Carrier Protein, domain 2"/>
    <property type="match status" value="1"/>
</dbReference>
<dbReference type="RefSeq" id="WP_164655178.1">
    <property type="nucleotide sequence ID" value="NZ_JAAIJR010000082.1"/>
</dbReference>
<dbReference type="SMART" id="SM00825">
    <property type="entry name" value="PKS_KS"/>
    <property type="match status" value="1"/>
</dbReference>
<dbReference type="PROSITE" id="PS52019">
    <property type="entry name" value="PKS_MFAS_DH"/>
    <property type="match status" value="1"/>
</dbReference>
<keyword evidence="4 8" id="KW-0808">Transferase</keyword>
<dbReference type="PROSITE" id="PS52004">
    <property type="entry name" value="KS3_2"/>
    <property type="match status" value="1"/>
</dbReference>
<dbReference type="SUPFAM" id="SSF53901">
    <property type="entry name" value="Thiolase-like"/>
    <property type="match status" value="1"/>
</dbReference>
<dbReference type="GO" id="GO:0004315">
    <property type="term" value="F:3-oxoacyl-[acyl-carrier-protein] synthase activity"/>
    <property type="evidence" value="ECO:0007669"/>
    <property type="project" value="InterPro"/>
</dbReference>
<dbReference type="SMART" id="SM00827">
    <property type="entry name" value="PKS_AT"/>
    <property type="match status" value="1"/>
</dbReference>